<dbReference type="AlphaFoldDB" id="A0A328U7M4"/>
<dbReference type="Proteomes" id="UP000249260">
    <property type="component" value="Unassembled WGS sequence"/>
</dbReference>
<evidence type="ECO:0000313" key="2">
    <source>
        <dbReference type="Proteomes" id="UP000249260"/>
    </source>
</evidence>
<organism evidence="1 2">
    <name type="scientific">Paenibacillus montanisoli</name>
    <dbReference type="NCBI Taxonomy" id="2081970"/>
    <lineage>
        <taxon>Bacteria</taxon>
        <taxon>Bacillati</taxon>
        <taxon>Bacillota</taxon>
        <taxon>Bacilli</taxon>
        <taxon>Bacillales</taxon>
        <taxon>Paenibacillaceae</taxon>
        <taxon>Paenibacillus</taxon>
    </lineage>
</organism>
<evidence type="ECO:0000313" key="1">
    <source>
        <dbReference type="EMBL" id="RAP76104.1"/>
    </source>
</evidence>
<protein>
    <submittedName>
        <fullName evidence="1">Uncharacterized protein</fullName>
    </submittedName>
</protein>
<keyword evidence="2" id="KW-1185">Reference proteome</keyword>
<reference evidence="1 2" key="1">
    <citation type="submission" date="2018-06" db="EMBL/GenBank/DDBJ databases">
        <title>Paenibacillus montanisoli sp. nov., isolated from mountain area soil.</title>
        <authorList>
            <person name="Wu M."/>
        </authorList>
    </citation>
    <scope>NUCLEOTIDE SEQUENCE [LARGE SCALE GENOMIC DNA]</scope>
    <source>
        <strain evidence="1 2">RA17</strain>
    </source>
</reference>
<gene>
    <name evidence="1" type="ORF">DL346_11825</name>
</gene>
<dbReference type="RefSeq" id="WP_112882328.1">
    <property type="nucleotide sequence ID" value="NZ_QLUW01000002.1"/>
</dbReference>
<comment type="caution">
    <text evidence="1">The sequence shown here is derived from an EMBL/GenBank/DDBJ whole genome shotgun (WGS) entry which is preliminary data.</text>
</comment>
<accession>A0A328U7M4</accession>
<sequence>MDRSLLFRHIHLYCDVKRNEATLVPNGWHEKLGVVLIDIVESIPLPFLKEELFRAVIRTLNNCFAKEPPAYPAKDDNPLVGKLGGKNWSAATRGKKLIVINWTKDEGYVVYPTKRGHGGGYHHLTDKGVYIGKELQAEALLNAVQDSLNLSLR</sequence>
<name>A0A328U7M4_9BACL</name>
<dbReference type="OrthoDB" id="2600338at2"/>
<dbReference type="EMBL" id="QLUW01000002">
    <property type="protein sequence ID" value="RAP76104.1"/>
    <property type="molecule type" value="Genomic_DNA"/>
</dbReference>
<proteinExistence type="predicted"/>